<evidence type="ECO:0000256" key="1">
    <source>
        <dbReference type="ARBA" id="ARBA00023002"/>
    </source>
</evidence>
<dbReference type="Proteomes" id="UP001500943">
    <property type="component" value="Unassembled WGS sequence"/>
</dbReference>
<dbReference type="InterPro" id="IPR000683">
    <property type="entry name" value="Gfo/Idh/MocA-like_OxRdtase_N"/>
</dbReference>
<dbReference type="InterPro" id="IPR036291">
    <property type="entry name" value="NAD(P)-bd_dom_sf"/>
</dbReference>
<comment type="caution">
    <text evidence="5">The sequence shown here is derived from an EMBL/GenBank/DDBJ whole genome shotgun (WGS) entry which is preliminary data.</text>
</comment>
<dbReference type="Gene3D" id="3.40.50.720">
    <property type="entry name" value="NAD(P)-binding Rossmann-like Domain"/>
    <property type="match status" value="1"/>
</dbReference>
<keyword evidence="6" id="KW-1185">Reference proteome</keyword>
<dbReference type="InterPro" id="IPR055170">
    <property type="entry name" value="GFO_IDH_MocA-like_dom"/>
</dbReference>
<dbReference type="InterPro" id="IPR050463">
    <property type="entry name" value="Gfo/Idh/MocA_oxidrdct_glycsds"/>
</dbReference>
<dbReference type="RefSeq" id="WP_343925389.1">
    <property type="nucleotide sequence ID" value="NZ_BAAAKW010000032.1"/>
</dbReference>
<proteinExistence type="predicted"/>
<sequence>MVDQESGTGTHRLRLGILGAGMIATVDYGVLPGMQHISDKVEVVAIADPVVDRARNAASKFGIPNYYASLREMLDDPRVEAVANLTPIPLHAETSLEIVKRGKHLVSEKPLATTMRDADSIIAAASASGVVIVCSPPDLLFSQYSEARRLLKEDAIGKVAFARVQSSHAGPGGGPEDQAWPTDPTWFYQEGSGPLFDMGVYGIHQITGLLGAAKRVSAFSGITEPTRTVRGGPFKGTEMTVTANDNNLFMLDFGHSTFAVVDGTFNVHASRSPKVEIFARKGTMSIYKQGPKLLEIFRTDAAPGLDGWIEPSSWPRANNDHANRLKKAIMEEHLADCVRSGSRPILSAEHARHALEIMLAVSTSAVEGRVVDLATTF</sequence>
<keyword evidence="1" id="KW-0560">Oxidoreductase</keyword>
<dbReference type="SUPFAM" id="SSF55347">
    <property type="entry name" value="Glyceraldehyde-3-phosphate dehydrogenase-like, C-terminal domain"/>
    <property type="match status" value="1"/>
</dbReference>
<dbReference type="PANTHER" id="PTHR43818:SF11">
    <property type="entry name" value="BCDNA.GH03377"/>
    <property type="match status" value="1"/>
</dbReference>
<evidence type="ECO:0000259" key="4">
    <source>
        <dbReference type="Pfam" id="PF22725"/>
    </source>
</evidence>
<evidence type="ECO:0000313" key="6">
    <source>
        <dbReference type="Proteomes" id="UP001500943"/>
    </source>
</evidence>
<evidence type="ECO:0000256" key="2">
    <source>
        <dbReference type="ARBA" id="ARBA00023027"/>
    </source>
</evidence>
<gene>
    <name evidence="5" type="ORF">GCM10009655_19480</name>
</gene>
<feature type="domain" description="Gfo/Idh/MocA-like oxidoreductase N-terminal" evidence="3">
    <location>
        <begin position="14"/>
        <end position="132"/>
    </location>
</feature>
<organism evidence="5 6">
    <name type="scientific">Rhodoglobus aureus</name>
    <dbReference type="NCBI Taxonomy" id="191497"/>
    <lineage>
        <taxon>Bacteria</taxon>
        <taxon>Bacillati</taxon>
        <taxon>Actinomycetota</taxon>
        <taxon>Actinomycetes</taxon>
        <taxon>Micrococcales</taxon>
        <taxon>Microbacteriaceae</taxon>
        <taxon>Rhodoglobus</taxon>
    </lineage>
</organism>
<dbReference type="PANTHER" id="PTHR43818">
    <property type="entry name" value="BCDNA.GH03377"/>
    <property type="match status" value="1"/>
</dbReference>
<feature type="domain" description="GFO/IDH/MocA-like oxidoreductase" evidence="4">
    <location>
        <begin position="144"/>
        <end position="284"/>
    </location>
</feature>
<dbReference type="Pfam" id="PF01408">
    <property type="entry name" value="GFO_IDH_MocA"/>
    <property type="match status" value="1"/>
</dbReference>
<evidence type="ECO:0000259" key="3">
    <source>
        <dbReference type="Pfam" id="PF01408"/>
    </source>
</evidence>
<evidence type="ECO:0000313" key="5">
    <source>
        <dbReference type="EMBL" id="GAA1220023.1"/>
    </source>
</evidence>
<dbReference type="Gene3D" id="3.30.360.10">
    <property type="entry name" value="Dihydrodipicolinate Reductase, domain 2"/>
    <property type="match status" value="1"/>
</dbReference>
<reference evidence="5 6" key="1">
    <citation type="journal article" date="2019" name="Int. J. Syst. Evol. Microbiol.">
        <title>The Global Catalogue of Microorganisms (GCM) 10K type strain sequencing project: providing services to taxonomists for standard genome sequencing and annotation.</title>
        <authorList>
            <consortium name="The Broad Institute Genomics Platform"/>
            <consortium name="The Broad Institute Genome Sequencing Center for Infectious Disease"/>
            <person name="Wu L."/>
            <person name="Ma J."/>
        </authorList>
    </citation>
    <scope>NUCLEOTIDE SEQUENCE [LARGE SCALE GENOMIC DNA]</scope>
    <source>
        <strain evidence="5 6">JCM 12762</strain>
    </source>
</reference>
<name>A0ABN1VTV1_9MICO</name>
<dbReference type="Pfam" id="PF22725">
    <property type="entry name" value="GFO_IDH_MocA_C3"/>
    <property type="match status" value="1"/>
</dbReference>
<dbReference type="EMBL" id="BAAAKW010000032">
    <property type="protein sequence ID" value="GAA1220023.1"/>
    <property type="molecule type" value="Genomic_DNA"/>
</dbReference>
<accession>A0ABN1VTV1</accession>
<protein>
    <submittedName>
        <fullName evidence="5">Gfo/Idh/MocA family oxidoreductase</fullName>
    </submittedName>
</protein>
<keyword evidence="2" id="KW-0520">NAD</keyword>
<dbReference type="SUPFAM" id="SSF51735">
    <property type="entry name" value="NAD(P)-binding Rossmann-fold domains"/>
    <property type="match status" value="1"/>
</dbReference>